<dbReference type="SUPFAM" id="SSF51735">
    <property type="entry name" value="NAD(P)-binding Rossmann-fold domains"/>
    <property type="match status" value="1"/>
</dbReference>
<dbReference type="PANTHER" id="PTHR43818">
    <property type="entry name" value="BCDNA.GH03377"/>
    <property type="match status" value="1"/>
</dbReference>
<comment type="caution">
    <text evidence="2">The sequence shown here is derived from an EMBL/GenBank/DDBJ whole genome shotgun (WGS) entry which is preliminary data.</text>
</comment>
<gene>
    <name evidence="2" type="ORF">DW075_15800</name>
</gene>
<name>A0A415FLJ0_9BACE</name>
<dbReference type="Proteomes" id="UP000285503">
    <property type="component" value="Unassembled WGS sequence"/>
</dbReference>
<dbReference type="GO" id="GO:0000166">
    <property type="term" value="F:nucleotide binding"/>
    <property type="evidence" value="ECO:0007669"/>
    <property type="project" value="InterPro"/>
</dbReference>
<feature type="domain" description="Gfo/Idh/MocA-like oxidoreductase N-terminal" evidence="1">
    <location>
        <begin position="38"/>
        <end position="89"/>
    </location>
</feature>
<dbReference type="InterPro" id="IPR000683">
    <property type="entry name" value="Gfo/Idh/MocA-like_OxRdtase_N"/>
</dbReference>
<organism evidence="2 3">
    <name type="scientific">Bacteroides xylanisolvens</name>
    <dbReference type="NCBI Taxonomy" id="371601"/>
    <lineage>
        <taxon>Bacteria</taxon>
        <taxon>Pseudomonadati</taxon>
        <taxon>Bacteroidota</taxon>
        <taxon>Bacteroidia</taxon>
        <taxon>Bacteroidales</taxon>
        <taxon>Bacteroidaceae</taxon>
        <taxon>Bacteroides</taxon>
    </lineage>
</organism>
<evidence type="ECO:0000313" key="2">
    <source>
        <dbReference type="EMBL" id="RHK23755.1"/>
    </source>
</evidence>
<sequence>MISSMVSEVVTRSLDAKLIRCSLMKFLGGDKISRRKFLATPDHSYFPICMEAMKLGIHVYVEKPLVRTSYECELLMQAEQKYGVITQMSYQGHSFCLLLTLNSQNLQNRFNRFTESFMS</sequence>
<protein>
    <recommendedName>
        <fullName evidence="1">Gfo/Idh/MocA-like oxidoreductase N-terminal domain-containing protein</fullName>
    </recommendedName>
</protein>
<dbReference type="AlphaFoldDB" id="A0A415FLJ0"/>
<dbReference type="PANTHER" id="PTHR43818:SF3">
    <property type="entry name" value="OXIDOREDUCTASE-RELATED"/>
    <property type="match status" value="1"/>
</dbReference>
<dbReference type="InterPro" id="IPR036291">
    <property type="entry name" value="NAD(P)-bd_dom_sf"/>
</dbReference>
<dbReference type="Gene3D" id="3.40.50.720">
    <property type="entry name" value="NAD(P)-binding Rossmann-like Domain"/>
    <property type="match status" value="1"/>
</dbReference>
<evidence type="ECO:0000313" key="3">
    <source>
        <dbReference type="Proteomes" id="UP000285503"/>
    </source>
</evidence>
<evidence type="ECO:0000259" key="1">
    <source>
        <dbReference type="Pfam" id="PF01408"/>
    </source>
</evidence>
<dbReference type="EMBL" id="QRNE01000093">
    <property type="protein sequence ID" value="RHK23755.1"/>
    <property type="molecule type" value="Genomic_DNA"/>
</dbReference>
<accession>A0A415FLJ0</accession>
<dbReference type="InterPro" id="IPR050463">
    <property type="entry name" value="Gfo/Idh/MocA_oxidrdct_glycsds"/>
</dbReference>
<proteinExistence type="predicted"/>
<reference evidence="2 3" key="1">
    <citation type="submission" date="2018-08" db="EMBL/GenBank/DDBJ databases">
        <title>A genome reference for cultivated species of the human gut microbiota.</title>
        <authorList>
            <person name="Zou Y."/>
            <person name="Xue W."/>
            <person name="Luo G."/>
        </authorList>
    </citation>
    <scope>NUCLEOTIDE SEQUENCE [LARGE SCALE GENOMIC DNA]</scope>
    <source>
        <strain evidence="2 3">AF46-11NS</strain>
    </source>
</reference>
<dbReference type="RefSeq" id="WP_004312271.1">
    <property type="nucleotide sequence ID" value="NZ_CABKPA010000036.1"/>
</dbReference>
<dbReference type="Pfam" id="PF01408">
    <property type="entry name" value="GFO_IDH_MocA"/>
    <property type="match status" value="1"/>
</dbReference>
<dbReference type="GeneID" id="69482329"/>